<dbReference type="EMBL" id="JAJSOW010000003">
    <property type="protein sequence ID" value="KAI9194194.1"/>
    <property type="molecule type" value="Genomic_DNA"/>
</dbReference>
<evidence type="ECO:0000313" key="31">
    <source>
        <dbReference type="Proteomes" id="UP001064489"/>
    </source>
</evidence>
<reference evidence="30" key="2">
    <citation type="submission" date="2023-02" db="EMBL/GenBank/DDBJ databases">
        <authorList>
            <person name="Swenson N.G."/>
            <person name="Wegrzyn J.L."/>
            <person name="Mcevoy S.L."/>
        </authorList>
    </citation>
    <scope>NUCLEOTIDE SEQUENCE</scope>
    <source>
        <strain evidence="30">91603</strain>
        <tissue evidence="30">Leaf</tissue>
    </source>
</reference>
<keyword evidence="12" id="KW-0418">Kinase</keyword>
<dbReference type="SMART" id="SM00768">
    <property type="entry name" value="X8"/>
    <property type="match status" value="1"/>
</dbReference>
<dbReference type="Pfam" id="PF13855">
    <property type="entry name" value="LRR_8"/>
    <property type="match status" value="1"/>
</dbReference>
<evidence type="ECO:0000256" key="14">
    <source>
        <dbReference type="ARBA" id="ARBA00022840"/>
    </source>
</evidence>
<dbReference type="Gene3D" id="3.80.10.10">
    <property type="entry name" value="Ribonuclease Inhibitor"/>
    <property type="match status" value="2"/>
</dbReference>
<dbReference type="Gene3D" id="3.30.200.20">
    <property type="entry name" value="Phosphorylase Kinase, domain 1"/>
    <property type="match status" value="1"/>
</dbReference>
<evidence type="ECO:0000256" key="25">
    <source>
        <dbReference type="RuleBase" id="RU004336"/>
    </source>
</evidence>
<evidence type="ECO:0000256" key="16">
    <source>
        <dbReference type="ARBA" id="ARBA00023136"/>
    </source>
</evidence>
<evidence type="ECO:0000256" key="18">
    <source>
        <dbReference type="ARBA" id="ARBA00023170"/>
    </source>
</evidence>
<keyword evidence="20 25" id="KW-0326">Glycosidase</keyword>
<keyword evidence="31" id="KW-1185">Reference proteome</keyword>
<gene>
    <name evidence="30" type="ORF">LWI28_003859</name>
</gene>
<dbReference type="GO" id="GO:0005524">
    <property type="term" value="F:ATP binding"/>
    <property type="evidence" value="ECO:0007669"/>
    <property type="project" value="UniProtKB-UniRule"/>
</dbReference>
<evidence type="ECO:0000259" key="29">
    <source>
        <dbReference type="PROSITE" id="PS50011"/>
    </source>
</evidence>
<dbReference type="Proteomes" id="UP001064489">
    <property type="component" value="Chromosome 1"/>
</dbReference>
<comment type="catalytic activity">
    <reaction evidence="1">
        <text>Hydrolysis of (1-&gt;3)-beta-D-glucosidic linkages in (1-&gt;3)-beta-D-glucans.</text>
        <dbReference type="EC" id="3.2.1.39"/>
    </reaction>
</comment>
<feature type="region of interest" description="Disordered" evidence="26">
    <location>
        <begin position="446"/>
        <end position="473"/>
    </location>
</feature>
<dbReference type="SUPFAM" id="SSF51445">
    <property type="entry name" value="(Trans)glycosidases"/>
    <property type="match status" value="1"/>
</dbReference>
<keyword evidence="16 27" id="KW-0472">Membrane</keyword>
<dbReference type="InterPro" id="IPR017441">
    <property type="entry name" value="Protein_kinase_ATP_BS"/>
</dbReference>
<dbReference type="InterPro" id="IPR013210">
    <property type="entry name" value="LRR_N_plant-typ"/>
</dbReference>
<evidence type="ECO:0000256" key="12">
    <source>
        <dbReference type="ARBA" id="ARBA00022777"/>
    </source>
</evidence>
<evidence type="ECO:0000256" key="9">
    <source>
        <dbReference type="ARBA" id="ARBA00022729"/>
    </source>
</evidence>
<keyword evidence="18" id="KW-0675">Receptor</keyword>
<feature type="chain" id="PRO_5042128072" description="Protein kinase domain-containing protein" evidence="28">
    <location>
        <begin position="24"/>
        <end position="1359"/>
    </location>
</feature>
<protein>
    <recommendedName>
        <fullName evidence="29">Protein kinase domain-containing protein</fullName>
    </recommendedName>
</protein>
<dbReference type="PANTHER" id="PTHR47986:SF10">
    <property type="entry name" value="RECEPTOR-LIKE KINASE TMK4"/>
    <property type="match status" value="1"/>
</dbReference>
<dbReference type="PANTHER" id="PTHR47986">
    <property type="entry name" value="OSJNBA0070M12.3 PROTEIN"/>
    <property type="match status" value="1"/>
</dbReference>
<dbReference type="GO" id="GO:0042973">
    <property type="term" value="F:glucan endo-1,3-beta-D-glucosidase activity"/>
    <property type="evidence" value="ECO:0007669"/>
    <property type="project" value="UniProtKB-EC"/>
</dbReference>
<evidence type="ECO:0000256" key="8">
    <source>
        <dbReference type="ARBA" id="ARBA00022692"/>
    </source>
</evidence>
<reference evidence="30" key="1">
    <citation type="journal article" date="2022" name="Plant J.">
        <title>Strategies of tolerance reflected in two North American maple genomes.</title>
        <authorList>
            <person name="McEvoy S.L."/>
            <person name="Sezen U.U."/>
            <person name="Trouern-Trend A."/>
            <person name="McMahon S.M."/>
            <person name="Schaberg P.G."/>
            <person name="Yang J."/>
            <person name="Wegrzyn J.L."/>
            <person name="Swenson N.G."/>
        </authorList>
    </citation>
    <scope>NUCLEOTIDE SEQUENCE</scope>
    <source>
        <strain evidence="30">91603</strain>
    </source>
</reference>
<comment type="subcellular location">
    <subcellularLocation>
        <location evidence="2">Membrane</location>
        <topology evidence="2">Single-pass membrane protein</topology>
    </subcellularLocation>
</comment>
<dbReference type="Pfam" id="PF07983">
    <property type="entry name" value="X8"/>
    <property type="match status" value="1"/>
</dbReference>
<dbReference type="InterPro" id="IPR008271">
    <property type="entry name" value="Ser/Thr_kinase_AS"/>
</dbReference>
<dbReference type="GO" id="GO:0016020">
    <property type="term" value="C:membrane"/>
    <property type="evidence" value="ECO:0007669"/>
    <property type="project" value="UniProtKB-SubCell"/>
</dbReference>
<comment type="catalytic activity">
    <reaction evidence="22">
        <text>L-seryl-[protein] + ATP = O-phospho-L-seryl-[protein] + ADP + H(+)</text>
        <dbReference type="Rhea" id="RHEA:17989"/>
        <dbReference type="Rhea" id="RHEA-COMP:9863"/>
        <dbReference type="Rhea" id="RHEA-COMP:11604"/>
        <dbReference type="ChEBI" id="CHEBI:15378"/>
        <dbReference type="ChEBI" id="CHEBI:29999"/>
        <dbReference type="ChEBI" id="CHEBI:30616"/>
        <dbReference type="ChEBI" id="CHEBI:83421"/>
        <dbReference type="ChEBI" id="CHEBI:456216"/>
        <dbReference type="EC" id="2.7.11.1"/>
    </reaction>
</comment>
<dbReference type="Pfam" id="PF07714">
    <property type="entry name" value="PK_Tyr_Ser-Thr"/>
    <property type="match status" value="1"/>
</dbReference>
<evidence type="ECO:0000256" key="13">
    <source>
        <dbReference type="ARBA" id="ARBA00022801"/>
    </source>
</evidence>
<dbReference type="SUPFAM" id="SSF56112">
    <property type="entry name" value="Protein kinase-like (PK-like)"/>
    <property type="match status" value="1"/>
</dbReference>
<keyword evidence="13 25" id="KW-0378">Hydrolase</keyword>
<dbReference type="PROSITE" id="PS00107">
    <property type="entry name" value="PROTEIN_KINASE_ATP"/>
    <property type="match status" value="1"/>
</dbReference>
<dbReference type="SMART" id="SM00220">
    <property type="entry name" value="S_TKc"/>
    <property type="match status" value="1"/>
</dbReference>
<comment type="similarity">
    <text evidence="3">Belongs to the protein kinase superfamily. Ser/Thr protein kinase family.</text>
</comment>
<keyword evidence="15 27" id="KW-1133">Transmembrane helix</keyword>
<dbReference type="InterPro" id="IPR012946">
    <property type="entry name" value="X8"/>
</dbReference>
<evidence type="ECO:0000256" key="20">
    <source>
        <dbReference type="ARBA" id="ARBA00023295"/>
    </source>
</evidence>
<evidence type="ECO:0000256" key="6">
    <source>
        <dbReference type="ARBA" id="ARBA00022614"/>
    </source>
</evidence>
<dbReference type="PROSITE" id="PS50011">
    <property type="entry name" value="PROTEIN_KINASE_DOM"/>
    <property type="match status" value="1"/>
</dbReference>
<feature type="signal peptide" evidence="28">
    <location>
        <begin position="1"/>
        <end position="23"/>
    </location>
</feature>
<evidence type="ECO:0000256" key="15">
    <source>
        <dbReference type="ARBA" id="ARBA00022989"/>
    </source>
</evidence>
<evidence type="ECO:0000256" key="19">
    <source>
        <dbReference type="ARBA" id="ARBA00023180"/>
    </source>
</evidence>
<dbReference type="InterPro" id="IPR052422">
    <property type="entry name" value="Auxin_Ser/Thr_Kinase"/>
</dbReference>
<dbReference type="FunFam" id="3.20.20.80:FF:000005">
    <property type="entry name" value="Glucan endo-1,3-beta-glucosidase 14"/>
    <property type="match status" value="1"/>
</dbReference>
<dbReference type="InterPro" id="IPR000719">
    <property type="entry name" value="Prot_kinase_dom"/>
</dbReference>
<keyword evidence="10" id="KW-0677">Repeat</keyword>
<comment type="caution">
    <text evidence="30">The sequence shown here is derived from an EMBL/GenBank/DDBJ whole genome shotgun (WGS) entry which is preliminary data.</text>
</comment>
<dbReference type="SUPFAM" id="SSF52058">
    <property type="entry name" value="L domain-like"/>
    <property type="match status" value="1"/>
</dbReference>
<evidence type="ECO:0000256" key="28">
    <source>
        <dbReference type="SAM" id="SignalP"/>
    </source>
</evidence>
<evidence type="ECO:0000256" key="24">
    <source>
        <dbReference type="RuleBase" id="RU004335"/>
    </source>
</evidence>
<keyword evidence="14 23" id="KW-0067">ATP-binding</keyword>
<proteinExistence type="inferred from homology"/>
<evidence type="ECO:0000256" key="10">
    <source>
        <dbReference type="ARBA" id="ARBA00022737"/>
    </source>
</evidence>
<accession>A0AAD5JHI0</accession>
<dbReference type="GO" id="GO:0005975">
    <property type="term" value="P:carbohydrate metabolic process"/>
    <property type="evidence" value="ECO:0007669"/>
    <property type="project" value="InterPro"/>
</dbReference>
<keyword evidence="6" id="KW-0433">Leucine-rich repeat</keyword>
<evidence type="ECO:0000256" key="22">
    <source>
        <dbReference type="ARBA" id="ARBA00048679"/>
    </source>
</evidence>
<dbReference type="FunFam" id="3.30.200.20:FF:000226">
    <property type="entry name" value="receptor protein kinase TMK1"/>
    <property type="match status" value="1"/>
</dbReference>
<feature type="domain" description="Protein kinase" evidence="29">
    <location>
        <begin position="581"/>
        <end position="866"/>
    </location>
</feature>
<evidence type="ECO:0000256" key="7">
    <source>
        <dbReference type="ARBA" id="ARBA00022679"/>
    </source>
</evidence>
<dbReference type="Gene3D" id="1.10.510.10">
    <property type="entry name" value="Transferase(Phosphotransferase) domain 1"/>
    <property type="match status" value="1"/>
</dbReference>
<dbReference type="GO" id="GO:0004674">
    <property type="term" value="F:protein serine/threonine kinase activity"/>
    <property type="evidence" value="ECO:0007669"/>
    <property type="project" value="UniProtKB-KW"/>
</dbReference>
<keyword evidence="11 23" id="KW-0547">Nucleotide-binding</keyword>
<organism evidence="30 31">
    <name type="scientific">Acer negundo</name>
    <name type="common">Box elder</name>
    <dbReference type="NCBI Taxonomy" id="4023"/>
    <lineage>
        <taxon>Eukaryota</taxon>
        <taxon>Viridiplantae</taxon>
        <taxon>Streptophyta</taxon>
        <taxon>Embryophyta</taxon>
        <taxon>Tracheophyta</taxon>
        <taxon>Spermatophyta</taxon>
        <taxon>Magnoliopsida</taxon>
        <taxon>eudicotyledons</taxon>
        <taxon>Gunneridae</taxon>
        <taxon>Pentapetalae</taxon>
        <taxon>rosids</taxon>
        <taxon>malvids</taxon>
        <taxon>Sapindales</taxon>
        <taxon>Sapindaceae</taxon>
        <taxon>Hippocastanoideae</taxon>
        <taxon>Acereae</taxon>
        <taxon>Acer</taxon>
    </lineage>
</organism>
<dbReference type="InterPro" id="IPR032675">
    <property type="entry name" value="LRR_dom_sf"/>
</dbReference>
<dbReference type="InterPro" id="IPR011009">
    <property type="entry name" value="Kinase-like_dom_sf"/>
</dbReference>
<evidence type="ECO:0000256" key="26">
    <source>
        <dbReference type="SAM" id="MobiDB-lite"/>
    </source>
</evidence>
<evidence type="ECO:0000256" key="5">
    <source>
        <dbReference type="ARBA" id="ARBA00022527"/>
    </source>
</evidence>
<evidence type="ECO:0000256" key="23">
    <source>
        <dbReference type="PROSITE-ProRule" id="PRU10141"/>
    </source>
</evidence>
<dbReference type="CDD" id="cd14066">
    <property type="entry name" value="STKc_IRAK"/>
    <property type="match status" value="1"/>
</dbReference>
<dbReference type="FunFam" id="3.80.10.10:FF:000129">
    <property type="entry name" value="Leucine-rich repeat receptor-like kinase"/>
    <property type="match status" value="1"/>
</dbReference>
<keyword evidence="19" id="KW-0325">Glycoprotein</keyword>
<dbReference type="Gene3D" id="1.20.58.1040">
    <property type="match status" value="1"/>
</dbReference>
<dbReference type="InterPro" id="IPR000490">
    <property type="entry name" value="Glyco_hydro_17"/>
</dbReference>
<keyword evidence="5" id="KW-0723">Serine/threonine-protein kinase</keyword>
<feature type="transmembrane region" description="Helical" evidence="27">
    <location>
        <begin position="482"/>
        <end position="505"/>
    </location>
</feature>
<evidence type="ECO:0000256" key="21">
    <source>
        <dbReference type="ARBA" id="ARBA00047899"/>
    </source>
</evidence>
<keyword evidence="8 27" id="KW-0812">Transmembrane</keyword>
<keyword evidence="7" id="KW-0808">Transferase</keyword>
<evidence type="ECO:0000256" key="17">
    <source>
        <dbReference type="ARBA" id="ARBA00023157"/>
    </source>
</evidence>
<dbReference type="FunFam" id="1.10.510.10:FF:000198">
    <property type="entry name" value="receptor protein kinase TMK1"/>
    <property type="match status" value="1"/>
</dbReference>
<keyword evidence="17" id="KW-1015">Disulfide bond</keyword>
<dbReference type="Pfam" id="PF08263">
    <property type="entry name" value="LRRNT_2"/>
    <property type="match status" value="2"/>
</dbReference>
<feature type="binding site" evidence="23">
    <location>
        <position position="609"/>
    </location>
    <ligand>
        <name>ATP</name>
        <dbReference type="ChEBI" id="CHEBI:30616"/>
    </ligand>
</feature>
<comment type="similarity">
    <text evidence="4 24">Belongs to the glycosyl hydrolase 17 family.</text>
</comment>
<evidence type="ECO:0000256" key="3">
    <source>
        <dbReference type="ARBA" id="ARBA00008684"/>
    </source>
</evidence>
<comment type="catalytic activity">
    <reaction evidence="21">
        <text>L-threonyl-[protein] + ATP = O-phospho-L-threonyl-[protein] + ADP + H(+)</text>
        <dbReference type="Rhea" id="RHEA:46608"/>
        <dbReference type="Rhea" id="RHEA-COMP:11060"/>
        <dbReference type="Rhea" id="RHEA-COMP:11605"/>
        <dbReference type="ChEBI" id="CHEBI:15378"/>
        <dbReference type="ChEBI" id="CHEBI:30013"/>
        <dbReference type="ChEBI" id="CHEBI:30616"/>
        <dbReference type="ChEBI" id="CHEBI:61977"/>
        <dbReference type="ChEBI" id="CHEBI:456216"/>
        <dbReference type="EC" id="2.7.11.1"/>
    </reaction>
</comment>
<evidence type="ECO:0000256" key="2">
    <source>
        <dbReference type="ARBA" id="ARBA00004167"/>
    </source>
</evidence>
<dbReference type="InterPro" id="IPR001245">
    <property type="entry name" value="Ser-Thr/Tyr_kinase_cat_dom"/>
</dbReference>
<dbReference type="InterPro" id="IPR001611">
    <property type="entry name" value="Leu-rich_rpt"/>
</dbReference>
<dbReference type="PROSITE" id="PS00587">
    <property type="entry name" value="GLYCOSYL_HYDROL_F17"/>
    <property type="match status" value="1"/>
</dbReference>
<keyword evidence="9 28" id="KW-0732">Signal</keyword>
<evidence type="ECO:0000256" key="11">
    <source>
        <dbReference type="ARBA" id="ARBA00022741"/>
    </source>
</evidence>
<sequence length="1359" mass="148153">MPLHSLYTVLRLLPLLLFTSAYADDSAAMLSLAQSLKNLPSGWSSKSSTGFCDNWTGVKCDSGSFVTSINLKGSKLTGSLSDAISSLSRLTSLSLQSNALSGAIPNLSKLSSSIQEIYLDNNNFTSVPLGCFDGLSSLNTLSLSQNSLSPWPFPTELKSSTTLETLYLDNTNVMGSIPDIFVPFSALKNVRLSYNNLTGSLPASFAKSSIQNLWLNNQAMGLSGTLDVLSGMPQLTQVWLHNNRFTGPIPDLSECISLFDLSLRDNQLTGIVPDSVISLPALVNVSLQNNLLQGPYPAFPSKVQKISIDNNNFCLNSSQPGKPCDPQVTTLLQIAGAMGYPVDLADSWTGNDPCASWSSVTCDPKGNIITINLANKQLKGTISPAYGNLTALQNLLLQQNNLTGPIPDSLTKIATLKSLDVSNNNLSGKVPTFGVNVKLTTTPGNPFIGTDVDTTPGTPGSPGSPPSGASGSGKGKYMSHGIIAAIVIVVLIFVAVVFFVVYKFVVKRRHGKFGRVKNPEGGNGNEMPKNGVIGGIGMNKYIGVPSELHSQSSGDHSDHRLFEGGNVSIPIEVLRQVTDNFNEANILGRGGFGVVYKGELHDGTKIAVKRMESNSMGTKGMSEFQAEIAVLTKVRHRHLVALLGYCVNGIERLLVYEYMPQGTLGQRLFEWHELGYNAPLTWKQRITIALDVARGVEYLHSLAQQSFIHRDLKPNNILIGDDMRAKVADFGLVKNAPDGKYSVETKLAGTFGYLAPEYAATGRVTTKIDVYAYGVVLMEIITGRKALDDSMPDDKAHLVTWFRRILVNKDNITKALDETLNPDEETLESIFKVAELAGHCTAREPYQRPDMGHAVNVLGPLVEQWIPANNEDEESLGIDLHMSLPQALQRWQANEGAEISNKIGINYGQLGNNLPSPYDSIRLIRSMKAGRVKIYGSNPEILKLLSGTKLQVSIMVPNNEIINIASQQTIADQWVQNNVLAYYAQTMIRIILVGNEVLSYSSPSDKEIWQHLVPAMRRIKTSLRAQNIRNIKVGTPLAMDIFQTTFPPSSGIFRSDISDSVMLPLLQFLNKTSSFFFIDVYPYFPWSANPTKTGLDYALFRATSNYIDPDSGLIYTNMLDQMLDSVVFAMGRLGFSNIKIAISETGWPNAGDVDEVGANAYNAATYNRNLIKRMTAKPALGTPARPGSIIPTFIFSLYDENQKTGRGTERHWGLLHPNGSPIYDVDMTGKRPLSDYKPLPAAHNNEPYKGNVWCVVASNEVDLMELNRALTYACGVGNETCTALAPGRECYEPVSVFRHASFAFSSYWSQFQSKGGGCYFNGLAQQTTTDPSKFSNSTSGGLATVKNQLHRYDKSCIVA</sequence>
<dbReference type="PROSITE" id="PS00108">
    <property type="entry name" value="PROTEIN_KINASE_ST"/>
    <property type="match status" value="1"/>
</dbReference>
<dbReference type="Pfam" id="PF00560">
    <property type="entry name" value="LRR_1"/>
    <property type="match status" value="2"/>
</dbReference>
<dbReference type="FunFam" id="3.80.10.10:FF:000190">
    <property type="entry name" value="Receptor-like kinase TMK4"/>
    <property type="match status" value="1"/>
</dbReference>
<evidence type="ECO:0000313" key="30">
    <source>
        <dbReference type="EMBL" id="KAI9194194.1"/>
    </source>
</evidence>
<evidence type="ECO:0000256" key="4">
    <source>
        <dbReference type="ARBA" id="ARBA00008773"/>
    </source>
</evidence>
<dbReference type="Gene3D" id="3.20.20.80">
    <property type="entry name" value="Glycosidases"/>
    <property type="match status" value="1"/>
</dbReference>
<evidence type="ECO:0000256" key="27">
    <source>
        <dbReference type="SAM" id="Phobius"/>
    </source>
</evidence>
<dbReference type="InterPro" id="IPR017853">
    <property type="entry name" value="GH"/>
</dbReference>
<name>A0AAD5JHI0_ACENE</name>
<dbReference type="Pfam" id="PF00332">
    <property type="entry name" value="Glyco_hydro_17"/>
    <property type="match status" value="1"/>
</dbReference>
<evidence type="ECO:0000256" key="1">
    <source>
        <dbReference type="ARBA" id="ARBA00000382"/>
    </source>
</evidence>